<feature type="chain" id="PRO_5047372684" evidence="2">
    <location>
        <begin position="28"/>
        <end position="643"/>
    </location>
</feature>
<feature type="signal peptide" evidence="2">
    <location>
        <begin position="1"/>
        <end position="27"/>
    </location>
</feature>
<dbReference type="InterPro" id="IPR050491">
    <property type="entry name" value="AmpC-like"/>
</dbReference>
<feature type="transmembrane region" description="Helical" evidence="1">
    <location>
        <begin position="587"/>
        <end position="606"/>
    </location>
</feature>
<evidence type="ECO:0000313" key="5">
    <source>
        <dbReference type="Proteomes" id="UP001527090"/>
    </source>
</evidence>
<dbReference type="InterPro" id="IPR012338">
    <property type="entry name" value="Beta-lactam/transpept-like"/>
</dbReference>
<dbReference type="SUPFAM" id="SSF56601">
    <property type="entry name" value="beta-lactamase/transpeptidase-like"/>
    <property type="match status" value="1"/>
</dbReference>
<organism evidence="4 5">
    <name type="scientific">Paenibacillus alvei</name>
    <name type="common">Bacillus alvei</name>
    <dbReference type="NCBI Taxonomy" id="44250"/>
    <lineage>
        <taxon>Bacteria</taxon>
        <taxon>Bacillati</taxon>
        <taxon>Bacillota</taxon>
        <taxon>Bacilli</taxon>
        <taxon>Bacillales</taxon>
        <taxon>Paenibacillaceae</taxon>
        <taxon>Paenibacillus</taxon>
    </lineage>
</organism>
<comment type="caution">
    <text evidence="4">The sequence shown here is derived from an EMBL/GenBank/DDBJ whole genome shotgun (WGS) entry which is preliminary data.</text>
</comment>
<evidence type="ECO:0000259" key="3">
    <source>
        <dbReference type="Pfam" id="PF00144"/>
    </source>
</evidence>
<feature type="transmembrane region" description="Helical" evidence="1">
    <location>
        <begin position="505"/>
        <end position="528"/>
    </location>
</feature>
<name>A0ABT4E7G9_PAEAL</name>
<evidence type="ECO:0000256" key="2">
    <source>
        <dbReference type="SAM" id="SignalP"/>
    </source>
</evidence>
<keyword evidence="1" id="KW-0472">Membrane</keyword>
<accession>A0ABT4E7G9</accession>
<dbReference type="Proteomes" id="UP001527090">
    <property type="component" value="Unassembled WGS sequence"/>
</dbReference>
<dbReference type="PANTHER" id="PTHR46825:SF9">
    <property type="entry name" value="BETA-LACTAMASE-RELATED DOMAIN-CONTAINING PROTEIN"/>
    <property type="match status" value="1"/>
</dbReference>
<sequence>MHTKIRNSLIALLISMLFPVFSLPANATDTTNAGKTPSGIPYDRLEQEIDSYVKAHIGKASPGAAVVVTKGDKIIFSKGYGYANIEKKTEVDPAKTVFAYGSINKAFVWTSVMQLVEAGKMKLDQDIRAYLPKELAERLSIKKRITMLDIMSHTAGFEQHPLSTFTMSEENLTSLEETLLSSQPGQIYEPGKVIAYSNFATALAGLVVEKVSGESFSDYEMNHILRPLGMNLTSGHPTLEDRPELQNAEATGYAMKPEGGFEARAHYFVPMYPAGAMEGTAEDLARFAIALNAPSSPLFTRPETVQTMLSQSYTPNAEILSNAHGFWEYRAKPHTVGHSGNVKGFSGNFAVVPNEQLGIVVLTNMEIEQKLTSGIVNLLIQDKTQEAVTPADDLAPSSELNGYYVQSGGTFTTYHEVINYLGLIKVEAKGKHDLTLSVMGMSGEMKQIKPNIYKYAKSDNPRFERLAPVLYAEIMDGQVVRLSKGIATDILPLQGSRSLPALTSYLVLAVIAIAFFLLTPFVLLVRWLFRKRKGSPSASTSTAPSSRLLMAVIWCGTILVVNILYLLVNAMINENVTVGQMNVGVSLNWVLATLAAALFVLSIFKGRHQVMSKGHKGFRIVVGVLFTSFALLLANWNFFYFIP</sequence>
<dbReference type="PANTHER" id="PTHR46825">
    <property type="entry name" value="D-ALANYL-D-ALANINE-CARBOXYPEPTIDASE/ENDOPEPTIDASE AMPH"/>
    <property type="match status" value="1"/>
</dbReference>
<keyword evidence="1" id="KW-1133">Transmembrane helix</keyword>
<evidence type="ECO:0000313" key="4">
    <source>
        <dbReference type="EMBL" id="MCY9529694.1"/>
    </source>
</evidence>
<gene>
    <name evidence="4" type="ORF">M5X04_10160</name>
</gene>
<feature type="transmembrane region" description="Helical" evidence="1">
    <location>
        <begin position="548"/>
        <end position="567"/>
    </location>
</feature>
<keyword evidence="5" id="KW-1185">Reference proteome</keyword>
<evidence type="ECO:0000256" key="1">
    <source>
        <dbReference type="SAM" id="Phobius"/>
    </source>
</evidence>
<dbReference type="Pfam" id="PF00144">
    <property type="entry name" value="Beta-lactamase"/>
    <property type="match status" value="1"/>
</dbReference>
<feature type="domain" description="Beta-lactamase-related" evidence="3">
    <location>
        <begin position="51"/>
        <end position="365"/>
    </location>
</feature>
<reference evidence="4 5" key="1">
    <citation type="submission" date="2022-05" db="EMBL/GenBank/DDBJ databases">
        <title>Genome Sequencing of Bee-Associated Microbes.</title>
        <authorList>
            <person name="Dunlap C."/>
        </authorList>
    </citation>
    <scope>NUCLEOTIDE SEQUENCE [LARGE SCALE GENOMIC DNA]</scope>
    <source>
        <strain evidence="4 5">NRRL NRS-750</strain>
    </source>
</reference>
<keyword evidence="1" id="KW-0812">Transmembrane</keyword>
<protein>
    <submittedName>
        <fullName evidence="4">Beta-lactamase family protein</fullName>
    </submittedName>
</protein>
<feature type="transmembrane region" description="Helical" evidence="1">
    <location>
        <begin position="618"/>
        <end position="642"/>
    </location>
</feature>
<dbReference type="RefSeq" id="WP_268632039.1">
    <property type="nucleotide sequence ID" value="NZ_JAMDLY010000010.1"/>
</dbReference>
<dbReference type="EMBL" id="JAMDLY010000010">
    <property type="protein sequence ID" value="MCY9529694.1"/>
    <property type="molecule type" value="Genomic_DNA"/>
</dbReference>
<proteinExistence type="predicted"/>
<dbReference type="InterPro" id="IPR001466">
    <property type="entry name" value="Beta-lactam-related"/>
</dbReference>
<dbReference type="Gene3D" id="3.40.710.10">
    <property type="entry name" value="DD-peptidase/beta-lactamase superfamily"/>
    <property type="match status" value="1"/>
</dbReference>
<keyword evidence="2" id="KW-0732">Signal</keyword>